<gene>
    <name evidence="5" type="ORF">bsdE14_19890</name>
</gene>
<sequence>MSNSRSVTLSLAGGSDSEYIIRDKAGITIGRVFIIEMSKVDEHCCFRIKLYRAGKESHEYIKDSLMLMLLSLFKNMKVNKVSVITDEDINIGPFIELGFRLEGVLSDNSVVNNEYKDEFIFGIDHSSFQGSSIKKKLTLEGRKIELRILTPENAEELLQYYERNKEHLEPFEPDRDKKFYTLETQKKDLIENYKQYLNGTGLTFGIFSKDKLIGKIRVSNIVMGVFKNAFVGYSVDKDEQGKGYMTEAVRLVTDYCFKDMGLHRIEATTLVDNFKSQAVLMHCGFKEIGTCEKYLFINGEWRDHKIFYKVNEE</sequence>
<organism evidence="5 6">
    <name type="scientific">Clostridium omnivorum</name>
    <dbReference type="NCBI Taxonomy" id="1604902"/>
    <lineage>
        <taxon>Bacteria</taxon>
        <taxon>Bacillati</taxon>
        <taxon>Bacillota</taxon>
        <taxon>Clostridia</taxon>
        <taxon>Eubacteriales</taxon>
        <taxon>Clostridiaceae</taxon>
        <taxon>Clostridium</taxon>
    </lineage>
</organism>
<dbReference type="InterPro" id="IPR016181">
    <property type="entry name" value="Acyl_CoA_acyltransferase"/>
</dbReference>
<dbReference type="Pfam" id="PF13302">
    <property type="entry name" value="Acetyltransf_3"/>
    <property type="match status" value="1"/>
</dbReference>
<keyword evidence="1" id="KW-0808">Transferase</keyword>
<evidence type="ECO:0000313" key="6">
    <source>
        <dbReference type="Proteomes" id="UP001208567"/>
    </source>
</evidence>
<dbReference type="PANTHER" id="PTHR43792">
    <property type="entry name" value="GNAT FAMILY, PUTATIVE (AFU_ORTHOLOGUE AFUA_3G00765)-RELATED-RELATED"/>
    <property type="match status" value="1"/>
</dbReference>
<dbReference type="PANTHER" id="PTHR43792:SF8">
    <property type="entry name" value="[RIBOSOMAL PROTEIN US5]-ALANINE N-ACETYLTRANSFERASE"/>
    <property type="match status" value="1"/>
</dbReference>
<evidence type="ECO:0000256" key="3">
    <source>
        <dbReference type="ARBA" id="ARBA00038502"/>
    </source>
</evidence>
<proteinExistence type="inferred from homology"/>
<dbReference type="InterPro" id="IPR051531">
    <property type="entry name" value="N-acetyltransferase"/>
</dbReference>
<comment type="similarity">
    <text evidence="3">Belongs to the acetyltransferase family. RimJ subfamily.</text>
</comment>
<comment type="caution">
    <text evidence="5">The sequence shown here is derived from an EMBL/GenBank/DDBJ whole genome shotgun (WGS) entry which is preliminary data.</text>
</comment>
<dbReference type="Proteomes" id="UP001208567">
    <property type="component" value="Unassembled WGS sequence"/>
</dbReference>
<dbReference type="InterPro" id="IPR000182">
    <property type="entry name" value="GNAT_dom"/>
</dbReference>
<evidence type="ECO:0000256" key="1">
    <source>
        <dbReference type="ARBA" id="ARBA00022679"/>
    </source>
</evidence>
<dbReference type="RefSeq" id="WP_264849846.1">
    <property type="nucleotide sequence ID" value="NZ_BRXR01000001.1"/>
</dbReference>
<feature type="domain" description="N-acetyltransferase" evidence="4">
    <location>
        <begin position="144"/>
        <end position="313"/>
    </location>
</feature>
<evidence type="ECO:0000259" key="4">
    <source>
        <dbReference type="PROSITE" id="PS51186"/>
    </source>
</evidence>
<dbReference type="Gene3D" id="3.40.630.30">
    <property type="match status" value="2"/>
</dbReference>
<evidence type="ECO:0000313" key="5">
    <source>
        <dbReference type="EMBL" id="GLC30579.1"/>
    </source>
</evidence>
<keyword evidence="2" id="KW-0012">Acyltransferase</keyword>
<dbReference type="PROSITE" id="PS51186">
    <property type="entry name" value="GNAT"/>
    <property type="match status" value="1"/>
</dbReference>
<accession>A0ABQ5N637</accession>
<name>A0ABQ5N637_9CLOT</name>
<dbReference type="EMBL" id="BRXR01000001">
    <property type="protein sequence ID" value="GLC30579.1"/>
    <property type="molecule type" value="Genomic_DNA"/>
</dbReference>
<evidence type="ECO:0000256" key="2">
    <source>
        <dbReference type="ARBA" id="ARBA00023315"/>
    </source>
</evidence>
<keyword evidence="6" id="KW-1185">Reference proteome</keyword>
<dbReference type="SUPFAM" id="SSF55729">
    <property type="entry name" value="Acyl-CoA N-acyltransferases (Nat)"/>
    <property type="match status" value="1"/>
</dbReference>
<protein>
    <submittedName>
        <fullName evidence="5">GNAT family acetyltransferase</fullName>
    </submittedName>
</protein>
<reference evidence="5 6" key="1">
    <citation type="journal article" date="2024" name="Int. J. Syst. Evol. Microbiol.">
        <title>Clostridium omnivorum sp. nov., isolated from anoxic soil under the treatment of reductive soil disinfestation.</title>
        <authorList>
            <person name="Ueki A."/>
            <person name="Tonouchi A."/>
            <person name="Kaku N."/>
            <person name="Honma S."/>
            <person name="Ueki K."/>
        </authorList>
    </citation>
    <scope>NUCLEOTIDE SEQUENCE [LARGE SCALE GENOMIC DNA]</scope>
    <source>
        <strain evidence="5 6">E14</strain>
    </source>
</reference>